<dbReference type="InterPro" id="IPR037396">
    <property type="entry name" value="FMN_HAD"/>
</dbReference>
<dbReference type="Proteomes" id="UP000199628">
    <property type="component" value="Unassembled WGS sequence"/>
</dbReference>
<evidence type="ECO:0000256" key="3">
    <source>
        <dbReference type="SAM" id="MobiDB-lite"/>
    </source>
</evidence>
<dbReference type="Gene3D" id="3.20.20.70">
    <property type="entry name" value="Aldolase class I"/>
    <property type="match status" value="1"/>
</dbReference>
<feature type="compositionally biased region" description="Basic and acidic residues" evidence="3">
    <location>
        <begin position="292"/>
        <end position="305"/>
    </location>
</feature>
<evidence type="ECO:0000256" key="1">
    <source>
        <dbReference type="ARBA" id="ARBA00001917"/>
    </source>
</evidence>
<dbReference type="PROSITE" id="PS51349">
    <property type="entry name" value="FMN_HYDROXY_ACID_DH_2"/>
    <property type="match status" value="1"/>
</dbReference>
<dbReference type="Gene3D" id="3.40.920.10">
    <property type="entry name" value="Pyruvate-ferredoxin oxidoreductase, PFOR, domain III"/>
    <property type="match status" value="1"/>
</dbReference>
<keyword evidence="2" id="KW-0560">Oxidoreductase</keyword>
<organism evidence="5 6">
    <name type="scientific">Ruegeria marina</name>
    <dbReference type="NCBI Taxonomy" id="639004"/>
    <lineage>
        <taxon>Bacteria</taxon>
        <taxon>Pseudomonadati</taxon>
        <taxon>Pseudomonadota</taxon>
        <taxon>Alphaproteobacteria</taxon>
        <taxon>Rhodobacterales</taxon>
        <taxon>Roseobacteraceae</taxon>
        <taxon>Ruegeria</taxon>
    </lineage>
</organism>
<dbReference type="Pfam" id="PF01070">
    <property type="entry name" value="FMN_dh"/>
    <property type="match status" value="1"/>
</dbReference>
<dbReference type="InterPro" id="IPR013785">
    <property type="entry name" value="Aldolase_TIM"/>
</dbReference>
<feature type="region of interest" description="Disordered" evidence="3">
    <location>
        <begin position="285"/>
        <end position="321"/>
    </location>
</feature>
<comment type="cofactor">
    <cofactor evidence="1">
        <name>FMN</name>
        <dbReference type="ChEBI" id="CHEBI:58210"/>
    </cofactor>
</comment>
<protein>
    <submittedName>
        <fullName evidence="5">Pyruvate ferredoxin/flavodoxin oxidoreductase</fullName>
    </submittedName>
</protein>
<evidence type="ECO:0000313" key="5">
    <source>
        <dbReference type="EMBL" id="SDE61575.1"/>
    </source>
</evidence>
<dbReference type="STRING" id="639004.SAMN04488239_1258"/>
<dbReference type="InterPro" id="IPR002869">
    <property type="entry name" value="Pyrv_flavodox_OxRed_cen"/>
</dbReference>
<dbReference type="SUPFAM" id="SSF51395">
    <property type="entry name" value="FMN-linked oxidoreductases"/>
    <property type="match status" value="1"/>
</dbReference>
<dbReference type="RefSeq" id="WP_093037435.1">
    <property type="nucleotide sequence ID" value="NZ_FMZV01000025.1"/>
</dbReference>
<keyword evidence="6" id="KW-1185">Reference proteome</keyword>
<dbReference type="EMBL" id="FMZV01000025">
    <property type="protein sequence ID" value="SDE61575.1"/>
    <property type="molecule type" value="Genomic_DNA"/>
</dbReference>
<dbReference type="InterPro" id="IPR000262">
    <property type="entry name" value="FMN-dep_DH"/>
</dbReference>
<dbReference type="AlphaFoldDB" id="A0A1G7EDW8"/>
<evidence type="ECO:0000313" key="6">
    <source>
        <dbReference type="Proteomes" id="UP000199628"/>
    </source>
</evidence>
<sequence length="454" mass="48023">MLAPANAQDVLDMGLHGIAMSLFSGTLSGMKLVIEVVEGGGSVYVATDSPEIVLPEADGPDESIKPFTPIPVQEQMLLDVKLRKVLTYNRCDAAKTQIGEVRIDVSHLSDPSPRAIDGSWSILVSGIGCAVVVTVGQTLAVAARTDGYFSSNLGITGLAQKYGAVHSLIKIAHSPDEMRATRIVSGEADALLGCNLVAAAGDEALSNVTLGKSVAVTDTTVLPTSEFSKNPDWQLSGAEQVERLTRVLGEAVHAFEAQTLAEKAMGPDVRQHGADGRRVAAGRHPAVIGGHSPRDRVERRGRGEEPAGLSSRAIGAGRARGGARRRSRAVPFTLSTVSICSLGEVAVVSDKPFWFQLYMQRDRGIVTELLDGAWRPGVWTLVFTVDLAMVGERYRDTSNGIAGGVTSKFAKLRAGPLSYAAHPGWELDVGVKGKPHTFGKLAAYVPTASNSTPR</sequence>
<accession>A0A1G7EDW8</accession>
<evidence type="ECO:0000256" key="2">
    <source>
        <dbReference type="ARBA" id="ARBA00023002"/>
    </source>
</evidence>
<dbReference type="GO" id="GO:0016491">
    <property type="term" value="F:oxidoreductase activity"/>
    <property type="evidence" value="ECO:0007669"/>
    <property type="project" value="UniProtKB-KW"/>
</dbReference>
<keyword evidence="5" id="KW-0670">Pyruvate</keyword>
<evidence type="ECO:0000259" key="4">
    <source>
        <dbReference type="PROSITE" id="PS51349"/>
    </source>
</evidence>
<name>A0A1G7EDW8_9RHOB</name>
<gene>
    <name evidence="5" type="ORF">SAMN04488239_1258</name>
</gene>
<feature type="domain" description="FMN hydroxy acid dehydrogenase" evidence="4">
    <location>
        <begin position="319"/>
        <end position="454"/>
    </location>
</feature>
<proteinExistence type="predicted"/>
<reference evidence="6" key="1">
    <citation type="submission" date="2016-10" db="EMBL/GenBank/DDBJ databases">
        <authorList>
            <person name="Varghese N."/>
            <person name="Submissions S."/>
        </authorList>
    </citation>
    <scope>NUCLEOTIDE SEQUENCE [LARGE SCALE GENOMIC DNA]</scope>
    <source>
        <strain evidence="6">CGMCC 1.9108</strain>
    </source>
</reference>
<feature type="compositionally biased region" description="Low complexity" evidence="3">
    <location>
        <begin position="307"/>
        <end position="317"/>
    </location>
</feature>
<dbReference type="OrthoDB" id="9803617at2"/>